<keyword evidence="8" id="KW-0732">Signal</keyword>
<evidence type="ECO:0000259" key="9">
    <source>
        <dbReference type="Pfam" id="PF07715"/>
    </source>
</evidence>
<dbReference type="Pfam" id="PF13715">
    <property type="entry name" value="CarbopepD_reg_2"/>
    <property type="match status" value="1"/>
</dbReference>
<dbReference type="PROSITE" id="PS52016">
    <property type="entry name" value="TONB_DEPENDENT_REC_3"/>
    <property type="match status" value="1"/>
</dbReference>
<sequence>MRTKFSGILTLFLAFVVQLTFAQVKTVSGTVTDDKGLPLPGVNVVIQNSSTGTQTDFDGNYTIQANRGAVLSFSYVGFETKTAVVGDNDTVNVQLVASASELEEVVVTAYGVGRRSTVTAAISTVANEDIEDFVPTTSIDNILQGQAAGVQVTAANGRPGNTAFVQIRGVGSLNASTTPLYVIDGVPIPINEDEQFNPLNNLNPNDIESLSILKDAASASKYGSRGANGVVLITTKKGRAGEARITFNSSYGFGERIPDPFDLMNAEQKLEIERQYAALGVGAATALPGATASPEERARLISFDTNWEEELLRTSVIQNNTLSISGGSEDLTYFLSLAYNLDTGIIDRIDGFERVSARLNTTYQAKEWLNIGANISAARSTTDLPRDRNNVQNPFRGLYDYNPYAPLFARDANGNVVTDANGEPIFNRGGGIFFPIAEALQTEPEDNRNLLFIANLSADITISDKFSNRFAIGLVNNRFNRTNRSLPGGVLQGFIGDARFPGTQTNNVNIDFEYNVNNLFTYSDTFSDAHNLSASFLLEYNENIRNEQFVTARGFPSPNIPFLDVAAEATAAGSNEARRVLWSQAIFADYDYDEKYIVSASVRRDGSSRFGPDNKFGIFYSGSVAWNLAQESFLEGSVFNNLKLRASYGTSGNQNIPDFEFIDAADFSTYNGNTTLRPLRVGNPEIQWEAQAILDIGLEFGLFNNRVNGVIDYFQKNSEDLLLNRPISQTVGDEDNGIFSNIGEVQNSGFEFSLNADIIRTDDLLVSVGGNLTLIDNEIKKLVDGQDIITGTFGNIILREGEEINSFFLVEYAGVNPDNGAPLYVDLDGNVTETYSDAFQKIQEGKSPIADVQGGFYGSFKYKGFGVRTDFVFRGGNYILNNQRAQGEFIGNIDANLRTDVFNYWRQPGDTNVLPSPTFQATADQAGTTRFLEKGDFIRLRTLTVDYSLPRKFLDALPIDKLRIYATGQNILTFTDYEGDPEIGLGSAESGEPGDVGFVPGEFSLFSYPQVRSYIFGVEIGF</sequence>
<reference evidence="11" key="1">
    <citation type="journal article" date="2019" name="Int. J. Syst. Evol. Microbiol.">
        <title>The Global Catalogue of Microorganisms (GCM) 10K type strain sequencing project: providing services to taxonomists for standard genome sequencing and annotation.</title>
        <authorList>
            <consortium name="The Broad Institute Genomics Platform"/>
            <consortium name="The Broad Institute Genome Sequencing Center for Infectious Disease"/>
            <person name="Wu L."/>
            <person name="Ma J."/>
        </authorList>
    </citation>
    <scope>NUCLEOTIDE SEQUENCE [LARGE SCALE GENOMIC DNA]</scope>
    <source>
        <strain evidence="11">DT92</strain>
    </source>
</reference>
<evidence type="ECO:0000256" key="3">
    <source>
        <dbReference type="ARBA" id="ARBA00022452"/>
    </source>
</evidence>
<dbReference type="InterPro" id="IPR037066">
    <property type="entry name" value="Plug_dom_sf"/>
</dbReference>
<comment type="similarity">
    <text evidence="7">Belongs to the TonB-dependent receptor family.</text>
</comment>
<evidence type="ECO:0000256" key="2">
    <source>
        <dbReference type="ARBA" id="ARBA00022448"/>
    </source>
</evidence>
<protein>
    <submittedName>
        <fullName evidence="10">SusC/RagA family TonB-linked outer membrane protein</fullName>
    </submittedName>
</protein>
<comment type="caution">
    <text evidence="10">The sequence shown here is derived from an EMBL/GenBank/DDBJ whole genome shotgun (WGS) entry which is preliminary data.</text>
</comment>
<evidence type="ECO:0000256" key="5">
    <source>
        <dbReference type="ARBA" id="ARBA00023136"/>
    </source>
</evidence>
<keyword evidence="2 7" id="KW-0813">Transport</keyword>
<keyword evidence="3 7" id="KW-1134">Transmembrane beta strand</keyword>
<dbReference type="InterPro" id="IPR036942">
    <property type="entry name" value="Beta-barrel_TonB_sf"/>
</dbReference>
<dbReference type="InterPro" id="IPR023996">
    <property type="entry name" value="TonB-dep_OMP_SusC/RagA"/>
</dbReference>
<evidence type="ECO:0000256" key="8">
    <source>
        <dbReference type="SAM" id="SignalP"/>
    </source>
</evidence>
<evidence type="ECO:0000313" key="11">
    <source>
        <dbReference type="Proteomes" id="UP001597344"/>
    </source>
</evidence>
<dbReference type="SUPFAM" id="SSF49464">
    <property type="entry name" value="Carboxypeptidase regulatory domain-like"/>
    <property type="match status" value="1"/>
</dbReference>
<evidence type="ECO:0000313" key="10">
    <source>
        <dbReference type="EMBL" id="MFD2187769.1"/>
    </source>
</evidence>
<keyword evidence="4 7" id="KW-0812">Transmembrane</keyword>
<organism evidence="10 11">
    <name type="scientific">Aquimarina celericrescens</name>
    <dbReference type="NCBI Taxonomy" id="1964542"/>
    <lineage>
        <taxon>Bacteria</taxon>
        <taxon>Pseudomonadati</taxon>
        <taxon>Bacteroidota</taxon>
        <taxon>Flavobacteriia</taxon>
        <taxon>Flavobacteriales</taxon>
        <taxon>Flavobacteriaceae</taxon>
        <taxon>Aquimarina</taxon>
    </lineage>
</organism>
<dbReference type="Gene3D" id="2.40.170.20">
    <property type="entry name" value="TonB-dependent receptor, beta-barrel domain"/>
    <property type="match status" value="1"/>
</dbReference>
<dbReference type="InterPro" id="IPR023997">
    <property type="entry name" value="TonB-dep_OMP_SusC/RagA_CS"/>
</dbReference>
<name>A0ABW5AXL9_9FLAO</name>
<dbReference type="InterPro" id="IPR008969">
    <property type="entry name" value="CarboxyPept-like_regulatory"/>
</dbReference>
<feature type="signal peptide" evidence="8">
    <location>
        <begin position="1"/>
        <end position="22"/>
    </location>
</feature>
<keyword evidence="6 7" id="KW-0998">Cell outer membrane</keyword>
<feature type="domain" description="TonB-dependent receptor plug" evidence="9">
    <location>
        <begin position="116"/>
        <end position="230"/>
    </location>
</feature>
<dbReference type="SUPFAM" id="SSF56935">
    <property type="entry name" value="Porins"/>
    <property type="match status" value="1"/>
</dbReference>
<proteinExistence type="inferred from homology"/>
<dbReference type="NCBIfam" id="TIGR04056">
    <property type="entry name" value="OMP_RagA_SusC"/>
    <property type="match status" value="1"/>
</dbReference>
<evidence type="ECO:0000256" key="1">
    <source>
        <dbReference type="ARBA" id="ARBA00004571"/>
    </source>
</evidence>
<keyword evidence="11" id="KW-1185">Reference proteome</keyword>
<evidence type="ECO:0000256" key="6">
    <source>
        <dbReference type="ARBA" id="ARBA00023237"/>
    </source>
</evidence>
<dbReference type="Proteomes" id="UP001597344">
    <property type="component" value="Unassembled WGS sequence"/>
</dbReference>
<dbReference type="NCBIfam" id="TIGR04057">
    <property type="entry name" value="SusC_RagA_signa"/>
    <property type="match status" value="1"/>
</dbReference>
<dbReference type="Gene3D" id="2.170.130.10">
    <property type="entry name" value="TonB-dependent receptor, plug domain"/>
    <property type="match status" value="1"/>
</dbReference>
<feature type="chain" id="PRO_5045497922" evidence="8">
    <location>
        <begin position="23"/>
        <end position="1022"/>
    </location>
</feature>
<gene>
    <name evidence="10" type="ORF">ACFSJT_13285</name>
</gene>
<dbReference type="InterPro" id="IPR039426">
    <property type="entry name" value="TonB-dep_rcpt-like"/>
</dbReference>
<evidence type="ECO:0000256" key="7">
    <source>
        <dbReference type="PROSITE-ProRule" id="PRU01360"/>
    </source>
</evidence>
<dbReference type="InterPro" id="IPR012910">
    <property type="entry name" value="Plug_dom"/>
</dbReference>
<evidence type="ECO:0000256" key="4">
    <source>
        <dbReference type="ARBA" id="ARBA00022692"/>
    </source>
</evidence>
<dbReference type="RefSeq" id="WP_378320782.1">
    <property type="nucleotide sequence ID" value="NZ_JBHUHY010000015.1"/>
</dbReference>
<comment type="subcellular location">
    <subcellularLocation>
        <location evidence="1 7">Cell outer membrane</location>
        <topology evidence="1 7">Multi-pass membrane protein</topology>
    </subcellularLocation>
</comment>
<dbReference type="Pfam" id="PF07715">
    <property type="entry name" value="Plug"/>
    <property type="match status" value="1"/>
</dbReference>
<dbReference type="Gene3D" id="2.60.40.1120">
    <property type="entry name" value="Carboxypeptidase-like, regulatory domain"/>
    <property type="match status" value="1"/>
</dbReference>
<dbReference type="EMBL" id="JBHUHY010000015">
    <property type="protein sequence ID" value="MFD2187769.1"/>
    <property type="molecule type" value="Genomic_DNA"/>
</dbReference>
<accession>A0ABW5AXL9</accession>
<keyword evidence="5 7" id="KW-0472">Membrane</keyword>